<sequence length="451" mass="49626">MTLVLCVTSYQNRTHENLTITIGHEDCNIGRAPDNDFVLPDADRIVSHQHASVHFENGHYYLSDNSTNGTFINHAPEPVGRGHSVRLYDGDILSIGEYECRISLSQEDVGIPRPEAGLVAEPPGKLWGAVENQPEISPPYAIPESLMHGEKPGPENLFDDFDFSSLAVSAAEKPAAAAEHGAADQQFFQPPQAIPENWDIQAEEKTGLEESVPFPSSSEPISEPIEARLQPSQTQQEKKTPAAKPDAPINATAGNQAVAAFLQGAGLESSTPSPDEINEFMASAGRLLRVMSEGYKQILETRTSLKSEFRLGVTTIRPAQNNPFKFSIDANGALAKLLFPTEKGYLPPIESVQEAIDDIQAHQMATLSGLRVALSTLVHRFDPESVEKEFQSVSTIDGLLPFIRKAKYWDLFKHRYRIAEADAENDFLHLLGDEFASAYEQQIAELKRAKK</sequence>
<dbReference type="NCBIfam" id="TIGR03354">
    <property type="entry name" value="VI_FHA"/>
    <property type="match status" value="1"/>
</dbReference>
<evidence type="ECO:0000256" key="1">
    <source>
        <dbReference type="SAM" id="MobiDB-lite"/>
    </source>
</evidence>
<dbReference type="PANTHER" id="PTHR23308">
    <property type="entry name" value="NUCLEAR INHIBITOR OF PROTEIN PHOSPHATASE-1"/>
    <property type="match status" value="1"/>
</dbReference>
<dbReference type="AlphaFoldDB" id="A0A3B1A746"/>
<dbReference type="Gene3D" id="2.60.200.20">
    <property type="match status" value="1"/>
</dbReference>
<dbReference type="Pfam" id="PF00498">
    <property type="entry name" value="FHA"/>
    <property type="match status" value="1"/>
</dbReference>
<dbReference type="InterPro" id="IPR017735">
    <property type="entry name" value="T6SS_FHA"/>
</dbReference>
<dbReference type="InterPro" id="IPR008984">
    <property type="entry name" value="SMAD_FHA_dom_sf"/>
</dbReference>
<reference evidence="3" key="1">
    <citation type="submission" date="2018-06" db="EMBL/GenBank/DDBJ databases">
        <authorList>
            <person name="Zhirakovskaya E."/>
        </authorList>
    </citation>
    <scope>NUCLEOTIDE SEQUENCE</scope>
</reference>
<dbReference type="EMBL" id="UOFU01000042">
    <property type="protein sequence ID" value="VAW94029.1"/>
    <property type="molecule type" value="Genomic_DNA"/>
</dbReference>
<name>A0A3B1A746_9ZZZZ</name>
<gene>
    <name evidence="3" type="ORF">MNBD_GAMMA20-1032</name>
</gene>
<dbReference type="InterPro" id="IPR050923">
    <property type="entry name" value="Cell_Proc_Reg/RNA_Proc"/>
</dbReference>
<dbReference type="SMART" id="SM00240">
    <property type="entry name" value="FHA"/>
    <property type="match status" value="1"/>
</dbReference>
<dbReference type="InterPro" id="IPR000253">
    <property type="entry name" value="FHA_dom"/>
</dbReference>
<dbReference type="CDD" id="cd00060">
    <property type="entry name" value="FHA"/>
    <property type="match status" value="1"/>
</dbReference>
<dbReference type="Pfam" id="PF20232">
    <property type="entry name" value="T6SS_FHA_C"/>
    <property type="match status" value="1"/>
</dbReference>
<proteinExistence type="predicted"/>
<evidence type="ECO:0000259" key="2">
    <source>
        <dbReference type="PROSITE" id="PS50006"/>
    </source>
</evidence>
<protein>
    <recommendedName>
        <fullName evidence="2">FHA domain-containing protein</fullName>
    </recommendedName>
</protein>
<feature type="region of interest" description="Disordered" evidence="1">
    <location>
        <begin position="229"/>
        <end position="249"/>
    </location>
</feature>
<feature type="domain" description="FHA" evidence="2">
    <location>
        <begin position="27"/>
        <end position="77"/>
    </location>
</feature>
<dbReference type="InterPro" id="IPR046883">
    <property type="entry name" value="T6SS_FHA_C"/>
</dbReference>
<dbReference type="SUPFAM" id="SSF49879">
    <property type="entry name" value="SMAD/FHA domain"/>
    <property type="match status" value="1"/>
</dbReference>
<accession>A0A3B1A746</accession>
<evidence type="ECO:0000313" key="3">
    <source>
        <dbReference type="EMBL" id="VAW94029.1"/>
    </source>
</evidence>
<organism evidence="3">
    <name type="scientific">hydrothermal vent metagenome</name>
    <dbReference type="NCBI Taxonomy" id="652676"/>
    <lineage>
        <taxon>unclassified sequences</taxon>
        <taxon>metagenomes</taxon>
        <taxon>ecological metagenomes</taxon>
    </lineage>
</organism>
<dbReference type="PROSITE" id="PS50006">
    <property type="entry name" value="FHA_DOMAIN"/>
    <property type="match status" value="1"/>
</dbReference>